<dbReference type="Gene3D" id="3.50.50.60">
    <property type="entry name" value="FAD/NAD(P)-binding domain"/>
    <property type="match status" value="2"/>
</dbReference>
<reference evidence="2 3" key="1">
    <citation type="submission" date="2017-06" db="EMBL/GenBank/DDBJ databases">
        <title>Azoarcus.</title>
        <authorList>
            <person name="Woo J.-H."/>
            <person name="Kim H.-S."/>
        </authorList>
    </citation>
    <scope>NUCLEOTIDE SEQUENCE [LARGE SCALE GENOMIC DNA]</scope>
    <source>
        <strain evidence="2 3">TSPY31</strain>
    </source>
</reference>
<dbReference type="EMBL" id="CP022187">
    <property type="protein sequence ID" value="AWI77480.1"/>
    <property type="molecule type" value="Genomic_DNA"/>
</dbReference>
<dbReference type="GO" id="GO:0016874">
    <property type="term" value="F:ligase activity"/>
    <property type="evidence" value="ECO:0007669"/>
    <property type="project" value="UniProtKB-KW"/>
</dbReference>
<name>A0A2U8GVP0_9RHOO</name>
<dbReference type="InterPro" id="IPR036188">
    <property type="entry name" value="FAD/NAD-bd_sf"/>
</dbReference>
<dbReference type="Pfam" id="PF17885">
    <property type="entry name" value="Smoa_sbd"/>
    <property type="match status" value="1"/>
</dbReference>
<keyword evidence="3" id="KW-1185">Reference proteome</keyword>
<evidence type="ECO:0000259" key="1">
    <source>
        <dbReference type="Pfam" id="PF17885"/>
    </source>
</evidence>
<dbReference type="InterPro" id="IPR041654">
    <property type="entry name" value="StyA_sbd"/>
</dbReference>
<dbReference type="KEGG" id="acom:CEW83_03655"/>
<organism evidence="2 3">
    <name type="scientific">Parazoarcus communis</name>
    <dbReference type="NCBI Taxonomy" id="41977"/>
    <lineage>
        <taxon>Bacteria</taxon>
        <taxon>Pseudomonadati</taxon>
        <taxon>Pseudomonadota</taxon>
        <taxon>Betaproteobacteria</taxon>
        <taxon>Rhodocyclales</taxon>
        <taxon>Zoogloeaceae</taxon>
        <taxon>Parazoarcus</taxon>
    </lineage>
</organism>
<dbReference type="AlphaFoldDB" id="A0A2U8GVP0"/>
<dbReference type="RefSeq" id="WP_108951178.1">
    <property type="nucleotide sequence ID" value="NZ_CP022187.1"/>
</dbReference>
<accession>A0A2U8GVP0</accession>
<feature type="domain" description="Styrene monooxygenase StyA putative substrate binding" evidence="1">
    <location>
        <begin position="146"/>
        <end position="253"/>
    </location>
</feature>
<dbReference type="Gene3D" id="3.30.9.40">
    <property type="match status" value="1"/>
</dbReference>
<evidence type="ECO:0000313" key="2">
    <source>
        <dbReference type="EMBL" id="AWI77480.1"/>
    </source>
</evidence>
<evidence type="ECO:0000313" key="3">
    <source>
        <dbReference type="Proteomes" id="UP000244930"/>
    </source>
</evidence>
<protein>
    <submittedName>
        <fullName evidence="2">Alanine-phosphoribitol ligase</fullName>
    </submittedName>
</protein>
<dbReference type="Proteomes" id="UP000244930">
    <property type="component" value="Chromosome"/>
</dbReference>
<keyword evidence="2" id="KW-0436">Ligase</keyword>
<proteinExistence type="predicted"/>
<sequence length="409" mass="44531">MRKITIIGAGQGGLQLGIGLLSRGYDVTLVSNRTAEQISQGRVMSSQSMYDMAVGYERDLDLAFWDDACPPISGVHFRVGGSDGVTPIDWRSPMRAPGQSVDQRIKMPAWMAEFERRGGHLVIADAGVPDLERYAADADLVIVASGKGAVGALFERDAERSQFDAPLRTVSLTYVHGMKPREDFTALNISVNPGIGEYVNFPSLTHTGACDIINLECIPGGPMDCWQEVDSPEAHFKLAVKLIREFFPWEADRCTDLRLTDALGTLAGRITPTVRRPVGKLPSGAVVLGMADALVLNDPITGQGSNNASKCAALYMEAIVQHGDEAFDEAWMQATFEAYWDYAKWVTRFTNTHLLPPPPQVLKIFGACGENPALAARVANAFDDPRSLAPWYYDAAEADRFIDSFAVAA</sequence>
<dbReference type="SUPFAM" id="SSF51905">
    <property type="entry name" value="FAD/NAD(P)-binding domain"/>
    <property type="match status" value="1"/>
</dbReference>
<gene>
    <name evidence="2" type="ORF">CEW83_03655</name>
</gene>